<evidence type="ECO:0000256" key="2">
    <source>
        <dbReference type="ARBA" id="ARBA00004435"/>
    </source>
</evidence>
<feature type="compositionally biased region" description="Polar residues" evidence="11">
    <location>
        <begin position="1009"/>
        <end position="1026"/>
    </location>
</feature>
<evidence type="ECO:0000313" key="15">
    <source>
        <dbReference type="Proteomes" id="UP000472263"/>
    </source>
</evidence>
<dbReference type="GeneTree" id="ENSGT00940000160036"/>
<dbReference type="FunFam" id="2.30.42.10:FF:000009">
    <property type="entry name" value="Putative tight junction protein ZO-1"/>
    <property type="match status" value="1"/>
</dbReference>
<protein>
    <submittedName>
        <fullName evidence="14">Tight junction protein 3</fullName>
    </submittedName>
</protein>
<dbReference type="InterPro" id="IPR008144">
    <property type="entry name" value="Guanylate_kin-like_dom"/>
</dbReference>
<dbReference type="Ensembl" id="ENSMMDT00005032853.1">
    <property type="protein sequence ID" value="ENSMMDP00005032130.1"/>
    <property type="gene ID" value="ENSMMDG00005014918.1"/>
</dbReference>
<dbReference type="Proteomes" id="UP000472263">
    <property type="component" value="Chromosome 4"/>
</dbReference>
<keyword evidence="5" id="KW-0728">SH3 domain</keyword>
<dbReference type="SMART" id="SM00072">
    <property type="entry name" value="GuKc"/>
    <property type="match status" value="1"/>
</dbReference>
<dbReference type="GO" id="GO:0090557">
    <property type="term" value="P:establishment of endothelial intestinal barrier"/>
    <property type="evidence" value="ECO:0007669"/>
    <property type="project" value="TreeGrafter"/>
</dbReference>
<dbReference type="PROSITE" id="PS50106">
    <property type="entry name" value="PDZ"/>
    <property type="match status" value="3"/>
</dbReference>
<dbReference type="Pfam" id="PF00595">
    <property type="entry name" value="PDZ"/>
    <property type="match status" value="3"/>
</dbReference>
<dbReference type="SMART" id="SM00228">
    <property type="entry name" value="PDZ"/>
    <property type="match status" value="3"/>
</dbReference>
<dbReference type="CDD" id="cd06727">
    <property type="entry name" value="PDZ1_ZO1-like"/>
    <property type="match status" value="1"/>
</dbReference>
<dbReference type="GO" id="GO:0150105">
    <property type="term" value="P:protein localization to cell-cell junction"/>
    <property type="evidence" value="ECO:0007669"/>
    <property type="project" value="TreeGrafter"/>
</dbReference>
<feature type="compositionally biased region" description="Polar residues" evidence="11">
    <location>
        <begin position="103"/>
        <end position="118"/>
    </location>
</feature>
<evidence type="ECO:0000256" key="8">
    <source>
        <dbReference type="ARBA" id="ARBA00022737"/>
    </source>
</evidence>
<dbReference type="Gene3D" id="3.40.50.300">
    <property type="entry name" value="P-loop containing nucleotide triphosphate hydrolases"/>
    <property type="match status" value="1"/>
</dbReference>
<evidence type="ECO:0000259" key="12">
    <source>
        <dbReference type="PROSITE" id="PS50052"/>
    </source>
</evidence>
<dbReference type="FunFam" id="3.40.50.300:FF:000110">
    <property type="entry name" value="tight junction protein ZO-1 isoform X1"/>
    <property type="match status" value="1"/>
</dbReference>
<keyword evidence="8" id="KW-0677">Repeat</keyword>
<dbReference type="GO" id="GO:0050839">
    <property type="term" value="F:cell adhesion molecule binding"/>
    <property type="evidence" value="ECO:0007669"/>
    <property type="project" value="TreeGrafter"/>
</dbReference>
<feature type="compositionally biased region" description="Acidic residues" evidence="11">
    <location>
        <begin position="1098"/>
        <end position="1109"/>
    </location>
</feature>
<dbReference type="PANTHER" id="PTHR13865">
    <property type="entry name" value="TIGHT JUNCTION PROTEIN"/>
    <property type="match status" value="1"/>
</dbReference>
<evidence type="ECO:0000259" key="13">
    <source>
        <dbReference type="PROSITE" id="PS50106"/>
    </source>
</evidence>
<dbReference type="GO" id="GO:0005886">
    <property type="term" value="C:plasma membrane"/>
    <property type="evidence" value="ECO:0007669"/>
    <property type="project" value="UniProtKB-SubCell"/>
</dbReference>
<dbReference type="SUPFAM" id="SSF52540">
    <property type="entry name" value="P-loop containing nucleoside triphosphate hydrolases"/>
    <property type="match status" value="1"/>
</dbReference>
<evidence type="ECO:0000256" key="11">
    <source>
        <dbReference type="SAM" id="MobiDB-lite"/>
    </source>
</evidence>
<reference evidence="14" key="1">
    <citation type="submission" date="2019-06" db="EMBL/GenBank/DDBJ databases">
        <authorList>
            <consortium name="Wellcome Sanger Institute Data Sharing"/>
        </authorList>
    </citation>
    <scope>NUCLEOTIDE SEQUENCE [LARGE SCALE GENOMIC DNA]</scope>
</reference>
<dbReference type="GO" id="GO:0005923">
    <property type="term" value="C:bicellular tight junction"/>
    <property type="evidence" value="ECO:0007669"/>
    <property type="project" value="UniProtKB-SubCell"/>
</dbReference>
<dbReference type="AlphaFoldDB" id="A0A667YNY1"/>
<keyword evidence="10" id="KW-0472">Membrane</keyword>
<feature type="compositionally biased region" description="Acidic residues" evidence="11">
    <location>
        <begin position="910"/>
        <end position="933"/>
    </location>
</feature>
<keyword evidence="15" id="KW-1185">Reference proteome</keyword>
<feature type="region of interest" description="Disordered" evidence="11">
    <location>
        <begin position="97"/>
        <end position="173"/>
    </location>
</feature>
<evidence type="ECO:0000256" key="10">
    <source>
        <dbReference type="ARBA" id="ARBA00023136"/>
    </source>
</evidence>
<dbReference type="GO" id="GO:0098609">
    <property type="term" value="P:cell-cell adhesion"/>
    <property type="evidence" value="ECO:0007669"/>
    <property type="project" value="TreeGrafter"/>
</dbReference>
<dbReference type="Gene3D" id="2.30.42.10">
    <property type="match status" value="3"/>
</dbReference>
<dbReference type="InterPro" id="IPR001478">
    <property type="entry name" value="PDZ"/>
</dbReference>
<evidence type="ECO:0000313" key="14">
    <source>
        <dbReference type="Ensembl" id="ENSMMDP00005032130.1"/>
    </source>
</evidence>
<evidence type="ECO:0000256" key="7">
    <source>
        <dbReference type="ARBA" id="ARBA00022553"/>
    </source>
</evidence>
<reference evidence="14" key="2">
    <citation type="submission" date="2025-08" db="UniProtKB">
        <authorList>
            <consortium name="Ensembl"/>
        </authorList>
    </citation>
    <scope>IDENTIFICATION</scope>
</reference>
<feature type="domain" description="PDZ" evidence="13">
    <location>
        <begin position="182"/>
        <end position="260"/>
    </location>
</feature>
<feature type="compositionally biased region" description="Basic and acidic residues" evidence="11">
    <location>
        <begin position="376"/>
        <end position="402"/>
    </location>
</feature>
<dbReference type="CDD" id="cd06728">
    <property type="entry name" value="PDZ2_ZO1-like_ds"/>
    <property type="match status" value="1"/>
</dbReference>
<keyword evidence="7" id="KW-0597">Phosphoprotein</keyword>
<evidence type="ECO:0000256" key="9">
    <source>
        <dbReference type="ARBA" id="ARBA00022949"/>
    </source>
</evidence>
<comment type="similarity">
    <text evidence="3">Belongs to the MAGUK family.</text>
</comment>
<dbReference type="CDD" id="cd06729">
    <property type="entry name" value="PDZ3_ZO1-like_domain"/>
    <property type="match status" value="1"/>
</dbReference>
<dbReference type="Pfam" id="PF00625">
    <property type="entry name" value="Guanylate_kin"/>
    <property type="match status" value="1"/>
</dbReference>
<accession>A0A667YNY1</accession>
<reference evidence="14" key="3">
    <citation type="submission" date="2025-09" db="UniProtKB">
        <authorList>
            <consortium name="Ensembl"/>
        </authorList>
    </citation>
    <scope>IDENTIFICATION</scope>
</reference>
<evidence type="ECO:0000256" key="4">
    <source>
        <dbReference type="ARBA" id="ARBA00022427"/>
    </source>
</evidence>
<keyword evidence="4" id="KW-0796">Tight junction</keyword>
<proteinExistence type="inferred from homology"/>
<feature type="compositionally biased region" description="Low complexity" evidence="11">
    <location>
        <begin position="946"/>
        <end position="962"/>
    </location>
</feature>
<feature type="region of interest" description="Disordered" evidence="11">
    <location>
        <begin position="1089"/>
        <end position="1116"/>
    </location>
</feature>
<dbReference type="GO" id="GO:0045216">
    <property type="term" value="P:cell-cell junction organization"/>
    <property type="evidence" value="ECO:0007669"/>
    <property type="project" value="TreeGrafter"/>
</dbReference>
<keyword evidence="6" id="KW-1003">Cell membrane</keyword>
<dbReference type="InterPro" id="IPR001452">
    <property type="entry name" value="SH3_domain"/>
</dbReference>
<evidence type="ECO:0000256" key="5">
    <source>
        <dbReference type="ARBA" id="ARBA00022443"/>
    </source>
</evidence>
<keyword evidence="9" id="KW-0965">Cell junction</keyword>
<dbReference type="SUPFAM" id="SSF50156">
    <property type="entry name" value="PDZ domain-like"/>
    <property type="match status" value="3"/>
</dbReference>
<dbReference type="Gene3D" id="2.30.30.40">
    <property type="entry name" value="SH3 Domains"/>
    <property type="match status" value="1"/>
</dbReference>
<feature type="domain" description="PDZ" evidence="13">
    <location>
        <begin position="500"/>
        <end position="565"/>
    </location>
</feature>
<feature type="region of interest" description="Disordered" evidence="11">
    <location>
        <begin position="269"/>
        <end position="447"/>
    </location>
</feature>
<sequence length="1116" mass="124726">MEELTIWEQHTITLSKDPKLGFGFAISGGRDKPHPDSGDTAIVVSDVLPNGPAMGRLFTKDHIVMVNGESMENVHSNFTIQSLKSCGKMANITVKRPRKIQIPVTNKPSRAASHSNLLDQDPPSRRPRRYSDGSDKGRDANRYHSRGRSSTPDRNGHSNTLPLMSSGYKRLPQQNVADKPIRTTLVKKKLTDEYGLKLGSQIFIKHMTETGLAAKEGTLQEGDLILKINGMTTENLSLLETKHLVEKSRGKLTMMVLRDDRKFLVSIPEVEDSAPNSEDDRRHDSSSELEGLLNDDLPFYLRTRAEPPPAKSRDSSPVRSTLTRPPARAYPSRRGQSCRELTLSGVSTLPNPRASPVHHNWNAPRPTSSASRPRRPVSESDSDRNSPPPPRRESPRPDRYKVLPDLPVSGMRASPIPVRQPSPRRINSPVRVPPPGQRTRTHTYTHTQSSPALLFPYTSKILPEASMTICVQAIILKFQPSPLRSSLSPLSYILRYSSDLNTVSFVKEGSVGLRLVGGNDVGIFVGGVQPKSPAYEQGMKEGDQIMKVNKVDFGHFTREEAANFLLNIKRGEQVEICTQNKIDLYKKILKSNLGDNFYIRTHFDHEADGPIGLSFTRGEVFRVVDTMHRGKLGNWLAIRMGNDLHELDKGTIPNQARADNLASMEQAQRASGEKQVSGPRAEFWKLRGLRGGKKNVRRTRDDLLQLTIQGKFPAYEKVLLREANFKRPIVILGPLNDIAMDKLVREMPDEYEIAAMVPRSGGGDSGSTVIKLDTVRKIAEKDKHPLLDITPTAVERLNYIQYHPMVLFLDPHSRKDVKAMRQRYSPNSNKSSRRLYAQALKMRKHCSHLFSARVDLQPSSNVWYEILKDKIRHQQAKPVWVSEVTLESGGEQDLDALDRTHSDYLSAASDLEDTDGEAFTDGEAYTDNEDLDEAFPSRDVARPQHSSMASRSALARSSEPASGRYSPDMDEEPQPESYTLREVPPLMHVPEPKSSRHGNYKEAPVYRSFSDSDFSNTDLVAPTTPSDGPPDFVAPDPSTLNSNPQPARLSAIEEKLQQARLAEPQAAAEEKKASPQFIVLAHHQAVQYRRTQIRGSDSSEEEDETDDIEWGPATEL</sequence>
<evidence type="ECO:0000256" key="1">
    <source>
        <dbReference type="ARBA" id="ARBA00004413"/>
    </source>
</evidence>
<dbReference type="PROSITE" id="PS50052">
    <property type="entry name" value="GUANYLATE_KINASE_2"/>
    <property type="match status" value="1"/>
</dbReference>
<feature type="compositionally biased region" description="Polar residues" evidence="11">
    <location>
        <begin position="148"/>
        <end position="163"/>
    </location>
</feature>
<feature type="domain" description="PDZ" evidence="13">
    <location>
        <begin position="11"/>
        <end position="98"/>
    </location>
</feature>
<dbReference type="GO" id="GO:1905605">
    <property type="term" value="P:positive regulation of blood-brain barrier permeability"/>
    <property type="evidence" value="ECO:0007669"/>
    <property type="project" value="TreeGrafter"/>
</dbReference>
<feature type="compositionally biased region" description="Basic and acidic residues" evidence="11">
    <location>
        <begin position="129"/>
        <end position="142"/>
    </location>
</feature>
<dbReference type="Pfam" id="PF07653">
    <property type="entry name" value="SH3_2"/>
    <property type="match status" value="1"/>
</dbReference>
<dbReference type="InterPro" id="IPR008145">
    <property type="entry name" value="GK/Ca_channel_bsu"/>
</dbReference>
<dbReference type="FunFam" id="2.30.42.10:FF:000013">
    <property type="entry name" value="Putative tight junction protein ZO-1"/>
    <property type="match status" value="1"/>
</dbReference>
<dbReference type="CDD" id="cd12028">
    <property type="entry name" value="SH3_ZO-3"/>
    <property type="match status" value="1"/>
</dbReference>
<dbReference type="InterPro" id="IPR036034">
    <property type="entry name" value="PDZ_sf"/>
</dbReference>
<dbReference type="InterPro" id="IPR036028">
    <property type="entry name" value="SH3-like_dom_sf"/>
</dbReference>
<evidence type="ECO:0000256" key="6">
    <source>
        <dbReference type="ARBA" id="ARBA00022475"/>
    </source>
</evidence>
<feature type="region of interest" description="Disordered" evidence="11">
    <location>
        <begin position="908"/>
        <end position="1049"/>
    </location>
</feature>
<dbReference type="InterPro" id="IPR027417">
    <property type="entry name" value="P-loop_NTPase"/>
</dbReference>
<organism evidence="14 15">
    <name type="scientific">Myripristis murdjan</name>
    <name type="common">pinecone soldierfish</name>
    <dbReference type="NCBI Taxonomy" id="586833"/>
    <lineage>
        <taxon>Eukaryota</taxon>
        <taxon>Metazoa</taxon>
        <taxon>Chordata</taxon>
        <taxon>Craniata</taxon>
        <taxon>Vertebrata</taxon>
        <taxon>Euteleostomi</taxon>
        <taxon>Actinopterygii</taxon>
        <taxon>Neopterygii</taxon>
        <taxon>Teleostei</taxon>
        <taxon>Neoteleostei</taxon>
        <taxon>Acanthomorphata</taxon>
        <taxon>Holocentriformes</taxon>
        <taxon>Holocentridae</taxon>
        <taxon>Myripristis</taxon>
    </lineage>
</organism>
<feature type="domain" description="Guanylate kinase-like" evidence="12">
    <location>
        <begin position="772"/>
        <end position="872"/>
    </location>
</feature>
<evidence type="ECO:0000256" key="3">
    <source>
        <dbReference type="ARBA" id="ARBA00007014"/>
    </source>
</evidence>
<dbReference type="PANTHER" id="PTHR13865:SF11">
    <property type="entry name" value="TIGHT JUNCTION PROTEIN ZO-3"/>
    <property type="match status" value="1"/>
</dbReference>
<comment type="subcellular location">
    <subcellularLocation>
        <location evidence="2">Cell junction</location>
        <location evidence="2">Tight junction</location>
    </subcellularLocation>
    <subcellularLocation>
        <location evidence="1">Cell membrane</location>
        <topology evidence="1">Peripheral membrane protein</topology>
        <orientation evidence="1">Cytoplasmic side</orientation>
    </subcellularLocation>
</comment>
<dbReference type="SUPFAM" id="SSF50044">
    <property type="entry name" value="SH3-domain"/>
    <property type="match status" value="1"/>
</dbReference>
<name>A0A667YNY1_9TELE</name>
<gene>
    <name evidence="14" type="primary">TJP3</name>
    <name evidence="14" type="synonym">tjp3</name>
</gene>